<dbReference type="RefSeq" id="WP_036310389.1">
    <property type="nucleotide sequence ID" value="NZ_JFYO01000004.1"/>
</dbReference>
<evidence type="ECO:0000256" key="1">
    <source>
        <dbReference type="SAM" id="MobiDB-lite"/>
    </source>
</evidence>
<evidence type="ECO:0000313" key="3">
    <source>
        <dbReference type="Proteomes" id="UP000024001"/>
    </source>
</evidence>
<name>A0A031FVN9_9MICO</name>
<dbReference type="EMBL" id="JFYO01000004">
    <property type="protein sequence ID" value="EZP28246.1"/>
    <property type="molecule type" value="Genomic_DNA"/>
</dbReference>
<dbReference type="Proteomes" id="UP000024001">
    <property type="component" value="Unassembled WGS sequence"/>
</dbReference>
<evidence type="ECO:0000313" key="2">
    <source>
        <dbReference type="EMBL" id="EZP28246.1"/>
    </source>
</evidence>
<feature type="region of interest" description="Disordered" evidence="1">
    <location>
        <begin position="64"/>
        <end position="105"/>
    </location>
</feature>
<comment type="caution">
    <text evidence="2">The sequence shown here is derived from an EMBL/GenBank/DDBJ whole genome shotgun (WGS) entry which is preliminary data.</text>
</comment>
<dbReference type="PATRIC" id="fig|273677.3.peg.1207"/>
<dbReference type="OrthoDB" id="5020792at2"/>
<organism evidence="2 3">
    <name type="scientific">Microbacterium oleivorans</name>
    <dbReference type="NCBI Taxonomy" id="273677"/>
    <lineage>
        <taxon>Bacteria</taxon>
        <taxon>Bacillati</taxon>
        <taxon>Actinomycetota</taxon>
        <taxon>Actinomycetes</taxon>
        <taxon>Micrococcales</taxon>
        <taxon>Microbacteriaceae</taxon>
        <taxon>Microbacterium</taxon>
    </lineage>
</organism>
<dbReference type="AlphaFoldDB" id="A0A031FVN9"/>
<sequence>MTRIDISYGGQRYSVGNRTVEELHREIQEGARTGQHWLAVNDGEGSASPAYLFITPGVPIAVIPVPEPHDPPSEGNGTPFPESEPEGFSPLWNGPTIHPGRSPRL</sequence>
<accession>A0A031FVN9</accession>
<gene>
    <name evidence="2" type="ORF">BW34_01224</name>
</gene>
<reference evidence="2 3" key="1">
    <citation type="submission" date="2014-03" db="EMBL/GenBank/DDBJ databases">
        <title>Draft Genome Sequences of 13 Willow Endophytes.</title>
        <authorList>
            <person name="Gan H.Y."/>
            <person name="Gan H.M."/>
            <person name="Savka M.A."/>
            <person name="Hudson A.O."/>
        </authorList>
    </citation>
    <scope>NUCLEOTIDE SEQUENCE [LARGE SCALE GENOMIC DNA]</scope>
    <source>
        <strain evidence="2 3">RIT293</strain>
    </source>
</reference>
<keyword evidence="3" id="KW-1185">Reference proteome</keyword>
<proteinExistence type="predicted"/>
<protein>
    <submittedName>
        <fullName evidence="2">Uncharacterized protein</fullName>
    </submittedName>
</protein>